<dbReference type="Gene3D" id="3.40.50.1820">
    <property type="entry name" value="alpha/beta hydrolase"/>
    <property type="match status" value="1"/>
</dbReference>
<keyword evidence="5" id="KW-1185">Reference proteome</keyword>
<name>A0A3Q3B487_KRYMA</name>
<evidence type="ECO:0000256" key="1">
    <source>
        <dbReference type="ARBA" id="ARBA00007949"/>
    </source>
</evidence>
<feature type="domain" description="DUF676" evidence="3">
    <location>
        <begin position="779"/>
        <end position="972"/>
    </location>
</feature>
<reference evidence="4" key="2">
    <citation type="submission" date="2025-09" db="UniProtKB">
        <authorList>
            <consortium name="Ensembl"/>
        </authorList>
    </citation>
    <scope>IDENTIFICATION</scope>
</reference>
<dbReference type="Ensembl" id="ENSKMAT00000024098.1">
    <property type="protein sequence ID" value="ENSKMAP00000023796.1"/>
    <property type="gene ID" value="ENSKMAG00000017630.1"/>
</dbReference>
<reference evidence="4" key="1">
    <citation type="submission" date="2025-08" db="UniProtKB">
        <authorList>
            <consortium name="Ensembl"/>
        </authorList>
    </citation>
    <scope>IDENTIFICATION</scope>
</reference>
<dbReference type="SUPFAM" id="SSF53474">
    <property type="entry name" value="alpha/beta-Hydrolases"/>
    <property type="match status" value="1"/>
</dbReference>
<dbReference type="Proteomes" id="UP000264800">
    <property type="component" value="Unplaced"/>
</dbReference>
<dbReference type="PANTHER" id="PTHR12482:SF40">
    <property type="entry name" value="PROTEIN FAM135A"/>
    <property type="match status" value="1"/>
</dbReference>
<feature type="region of interest" description="Disordered" evidence="2">
    <location>
        <begin position="561"/>
        <end position="586"/>
    </location>
</feature>
<comment type="similarity">
    <text evidence="1">Belongs to the FAM135 family.</text>
</comment>
<dbReference type="InterPro" id="IPR029058">
    <property type="entry name" value="AB_hydrolase_fold"/>
</dbReference>
<dbReference type="Pfam" id="PF05057">
    <property type="entry name" value="DUF676"/>
    <property type="match status" value="1"/>
</dbReference>
<dbReference type="Pfam" id="PF12394">
    <property type="entry name" value="DUF3657"/>
    <property type="match status" value="1"/>
</dbReference>
<dbReference type="FunFam" id="3.40.50.1820:FF:000004">
    <property type="entry name" value="Protein FAM135A isoform a"/>
    <property type="match status" value="1"/>
</dbReference>
<sequence length="1048" mass="116364">MTEVQATVEFSVELHKFYNVDLFQRGFYQMRASLKVPPRVPHKVETSLLRAGGSDLAFPASVQDDVICSKTFQILYKNEEIVVNDVLLFKVMMLLDEKKVEESLNDMDFQLFLDLYFTDGDYTPDDSSTLQNISGRVLRLHFSLERGIHQHINVMFDYFHLSVISVVIHASLVALHQPLISFPRPVKSTWLNRNAPAQSKDSVIPPLESVVFGSSCVKQVSPDGRTFLVSDHCLQHAFSLHHNLCSNLLIAYRGLFGYFTSITKDLPSSHRMDLEQLDLEARLTDLCEQVKLKAESPDELAELVNMNLAQLCSLLMALWGQFVEVVSLQEHIAGLLSMEHHTLRVRRFAEAFFCLEHPRQSALAYQELHAHSHQQMTNAIKSSSYFLCLPPLPVDCADLDGDVSSLPIIFEDRYLDSITEGVGLVIATVFYVNALFCVSQPSAVVKQSEIKPSNKDSIQGDKITGLLPCQTVGNLSSNIPGITQTDVCDSQQSAVDCVFEKPSKEAAQRSQGCGVSIKVKSECIRLPDVGVPSVSSRLSDSGIESEPSSFATQLVLGSRAGPGVPDSSVAVSQTEKTLHSHTPLNSATSSTDLVKRGMVENYFGSCSSTDVSEISPVETSAITLGIQSGPQAEEDEDEPEHEMIENGYYEEGDGYAFLNGVADDEQTGVGAAQETSLLFEQLGSGYLHETRDLSKAPVCSNLATSSVGHSLARCSYSSTCFSSSLHWYECAPTSQMKAFIKAKEDMKQLKLPGFLYSEVPELASTVPYFSLEEDESCEEGIHLIVCVHGLDGNSADLRLVKTYLELGLPGARIDFLMSERNQNDTFADFESMTDRLLDEIVQYIQIYNLTVSKISFVGHSLGNLIVRSVLTRPRFKCYLSKLHTFLSLSGPHLGTLYNSSALVNTGLWFMQKWKKSGSLLQLTCRDHSDPRQTFLYKLSKKSGLQYFKNVVLVGSLQDRYVPYHSARIEMCKTALKDKQTGPVYAEMIENLLLPVLQNKDCNLVRYDVIHALPNTANSLIGRAAHIAVLDSEIFLEKFFLVAGLKYFQ</sequence>
<dbReference type="InterPro" id="IPR044294">
    <property type="entry name" value="Lipase-like"/>
</dbReference>
<organism evidence="4 5">
    <name type="scientific">Kryptolebias marmoratus</name>
    <name type="common">Mangrove killifish</name>
    <name type="synonym">Rivulus marmoratus</name>
    <dbReference type="NCBI Taxonomy" id="37003"/>
    <lineage>
        <taxon>Eukaryota</taxon>
        <taxon>Metazoa</taxon>
        <taxon>Chordata</taxon>
        <taxon>Craniata</taxon>
        <taxon>Vertebrata</taxon>
        <taxon>Euteleostomi</taxon>
        <taxon>Actinopterygii</taxon>
        <taxon>Neopterygii</taxon>
        <taxon>Teleostei</taxon>
        <taxon>Neoteleostei</taxon>
        <taxon>Acanthomorphata</taxon>
        <taxon>Ovalentaria</taxon>
        <taxon>Atherinomorphae</taxon>
        <taxon>Cyprinodontiformes</taxon>
        <taxon>Rivulidae</taxon>
        <taxon>Kryptolebias</taxon>
    </lineage>
</organism>
<dbReference type="PANTHER" id="PTHR12482">
    <property type="entry name" value="LIPASE ROG1-RELATED-RELATED"/>
    <property type="match status" value="1"/>
</dbReference>
<evidence type="ECO:0000313" key="5">
    <source>
        <dbReference type="Proteomes" id="UP000264800"/>
    </source>
</evidence>
<dbReference type="InterPro" id="IPR007751">
    <property type="entry name" value="DUF676_lipase-like"/>
</dbReference>
<accession>A0A3Q3B487</accession>
<dbReference type="OMA" id="TIHACLV"/>
<proteinExistence type="inferred from homology"/>
<evidence type="ECO:0000256" key="2">
    <source>
        <dbReference type="SAM" id="MobiDB-lite"/>
    </source>
</evidence>
<dbReference type="InterPro" id="IPR022122">
    <property type="entry name" value="DUF3657"/>
</dbReference>
<protein>
    <submittedName>
        <fullName evidence="4">Family with sequence similarity 135 member A</fullName>
    </submittedName>
</protein>
<dbReference type="GeneTree" id="ENSGT00940000157565"/>
<evidence type="ECO:0000259" key="3">
    <source>
        <dbReference type="Pfam" id="PF05057"/>
    </source>
</evidence>
<dbReference type="AlphaFoldDB" id="A0A3Q3B487"/>
<evidence type="ECO:0000313" key="4">
    <source>
        <dbReference type="Ensembl" id="ENSKMAP00000023796.1"/>
    </source>
</evidence>
<feature type="compositionally biased region" description="Polar residues" evidence="2">
    <location>
        <begin position="569"/>
        <end position="586"/>
    </location>
</feature>